<dbReference type="GO" id="GO:0005730">
    <property type="term" value="C:nucleolus"/>
    <property type="evidence" value="ECO:0007669"/>
    <property type="project" value="InterPro"/>
</dbReference>
<dbReference type="InParanoid" id="K3WFI5"/>
<feature type="compositionally biased region" description="Low complexity" evidence="1">
    <location>
        <begin position="725"/>
        <end position="740"/>
    </location>
</feature>
<dbReference type="AlphaFoldDB" id="K3WFI5"/>
<feature type="compositionally biased region" description="Low complexity" evidence="1">
    <location>
        <begin position="163"/>
        <end position="174"/>
    </location>
</feature>
<feature type="compositionally biased region" description="Low complexity" evidence="1">
    <location>
        <begin position="484"/>
        <end position="493"/>
    </location>
</feature>
<dbReference type="STRING" id="431595.K3WFI5"/>
<feature type="region of interest" description="Disordered" evidence="1">
    <location>
        <begin position="246"/>
        <end position="740"/>
    </location>
</feature>
<dbReference type="EnsemblProtists" id="PYU1_T003726">
    <property type="protein sequence ID" value="PYU1_T003726"/>
    <property type="gene ID" value="PYU1_G003716"/>
</dbReference>
<evidence type="ECO:0000313" key="2">
    <source>
        <dbReference type="EnsemblProtists" id="PYU1_T003726"/>
    </source>
</evidence>
<feature type="compositionally biased region" description="Pro residues" evidence="1">
    <location>
        <begin position="33"/>
        <end position="45"/>
    </location>
</feature>
<dbReference type="HOGENOM" id="CLU_336322_0_0_1"/>
<evidence type="ECO:0008006" key="4">
    <source>
        <dbReference type="Google" id="ProtNLM"/>
    </source>
</evidence>
<dbReference type="PANTHER" id="PTHR23216">
    <property type="entry name" value="NUCLEOLAR AND COILED-BODY PHOSPHOPROTEIN 1"/>
    <property type="match status" value="1"/>
</dbReference>
<feature type="compositionally biased region" description="Low complexity" evidence="1">
    <location>
        <begin position="292"/>
        <end position="303"/>
    </location>
</feature>
<dbReference type="eggNOG" id="ENOG502QTIY">
    <property type="taxonomic scope" value="Eukaryota"/>
</dbReference>
<feature type="compositionally biased region" description="Polar residues" evidence="1">
    <location>
        <begin position="422"/>
        <end position="432"/>
    </location>
</feature>
<dbReference type="Proteomes" id="UP000019132">
    <property type="component" value="Unassembled WGS sequence"/>
</dbReference>
<organism evidence="2 3">
    <name type="scientific">Globisporangium ultimum (strain ATCC 200006 / CBS 805.95 / DAOM BR144)</name>
    <name type="common">Pythium ultimum</name>
    <dbReference type="NCBI Taxonomy" id="431595"/>
    <lineage>
        <taxon>Eukaryota</taxon>
        <taxon>Sar</taxon>
        <taxon>Stramenopiles</taxon>
        <taxon>Oomycota</taxon>
        <taxon>Peronosporomycetes</taxon>
        <taxon>Pythiales</taxon>
        <taxon>Pythiaceae</taxon>
        <taxon>Globisporangium</taxon>
    </lineage>
</organism>
<feature type="compositionally biased region" description="Polar residues" evidence="1">
    <location>
        <begin position="145"/>
        <end position="154"/>
    </location>
</feature>
<dbReference type="InterPro" id="IPR039191">
    <property type="entry name" value="Nopp140-like"/>
</dbReference>
<reference evidence="2" key="3">
    <citation type="submission" date="2015-02" db="UniProtKB">
        <authorList>
            <consortium name="EnsemblProtists"/>
        </authorList>
    </citation>
    <scope>IDENTIFICATION</scope>
    <source>
        <strain evidence="2">DAOM BR144</strain>
    </source>
</reference>
<sequence length="793" mass="83440">MADMSTSLVVAAPYDAMANGADGSGYGDGSGVIPPPPVAPPPADSKPPAASSDAKTLADLAKEVSNWTLHSDRELHGFLKQYSSELFARTKHLEDTVRDIAMDADSASVRLMNTFNQFLMLSNSQFIENRVYDEEQEEFMGVENSVANPSASTGKTEEGGDANGTEAATAKTEAANTAKSAESVVTKYRTALEMGLEAMKLFAMLDDDDDTSDTSSQFDTVLDIYNERPLPFIIGTREFLEDETLGLGAAPDSDDSDSSSDESDSDYGSSYSSSDESVSSASTAPRKKRASRTAAAGAGAGHASSDEEDSDDSSLAPRRRSNSQESDTSGLFGRPPVSEPSPAARRPSLPPVPRQQSASGSRRKPAFASDADESESDDSDWSSDSDSDDDAQAKRKQKAKPAAAAVSIPQAPVPELPPRAQQPASAKKNQFFDSSDDDDSDGGLFGAPPKSKPTNAFFPAEEETKQSAPTSLFAEQSSNDLFGTAPTPAATPAIKRQPSRRTDSFDSSSDDDDDEGNALFGSSEPKGKAPPQQPQGFRLPAFGSKPQEQQSATPAASAEAKRVYFSDDSDAESTVSGLFGRTSSRKAPAGAAPILPPQQRPRLDLSDDSSDDDNNGGLFGAAPKKTAPPPVSAQAKPIVPPTAAAVVPPRRPMYSDDSSDDDDDDGGLFGAKPAPKAEAKPTPQPAQLTPASNSVPVQRAPKSSLFDEEDSDESDADGLFGARKPTNAAPPLRTPATLPTTVPARTAPVLTRTRFRWRVVWCAKNWSECTFGGAPNTSCCCSTTAIEAITGAQ</sequence>
<feature type="compositionally biased region" description="Low complexity" evidence="1">
    <location>
        <begin position="334"/>
        <end position="347"/>
    </location>
</feature>
<reference evidence="3" key="1">
    <citation type="journal article" date="2010" name="Genome Biol.">
        <title>Genome sequence of the necrotrophic plant pathogen Pythium ultimum reveals original pathogenicity mechanisms and effector repertoire.</title>
        <authorList>
            <person name="Levesque C.A."/>
            <person name="Brouwer H."/>
            <person name="Cano L."/>
            <person name="Hamilton J.P."/>
            <person name="Holt C."/>
            <person name="Huitema E."/>
            <person name="Raffaele S."/>
            <person name="Robideau G.P."/>
            <person name="Thines M."/>
            <person name="Win J."/>
            <person name="Zerillo M.M."/>
            <person name="Beakes G.W."/>
            <person name="Boore J.L."/>
            <person name="Busam D."/>
            <person name="Dumas B."/>
            <person name="Ferriera S."/>
            <person name="Fuerstenberg S.I."/>
            <person name="Gachon C.M."/>
            <person name="Gaulin E."/>
            <person name="Govers F."/>
            <person name="Grenville-Briggs L."/>
            <person name="Horner N."/>
            <person name="Hostetler J."/>
            <person name="Jiang R.H."/>
            <person name="Johnson J."/>
            <person name="Krajaejun T."/>
            <person name="Lin H."/>
            <person name="Meijer H.J."/>
            <person name="Moore B."/>
            <person name="Morris P."/>
            <person name="Phuntmart V."/>
            <person name="Puiu D."/>
            <person name="Shetty J."/>
            <person name="Stajich J.E."/>
            <person name="Tripathy S."/>
            <person name="Wawra S."/>
            <person name="van West P."/>
            <person name="Whitty B.R."/>
            <person name="Coutinho P.M."/>
            <person name="Henrissat B."/>
            <person name="Martin F."/>
            <person name="Thomas P.D."/>
            <person name="Tyler B.M."/>
            <person name="De Vries R.P."/>
            <person name="Kamoun S."/>
            <person name="Yandell M."/>
            <person name="Tisserat N."/>
            <person name="Buell C.R."/>
        </authorList>
    </citation>
    <scope>NUCLEOTIDE SEQUENCE</scope>
    <source>
        <strain evidence="3">DAOM:BR144</strain>
    </source>
</reference>
<feature type="region of interest" description="Disordered" evidence="1">
    <location>
        <begin position="145"/>
        <end position="174"/>
    </location>
</feature>
<feature type="compositionally biased region" description="Acidic residues" evidence="1">
    <location>
        <begin position="370"/>
        <end position="390"/>
    </location>
</feature>
<feature type="compositionally biased region" description="Polar residues" evidence="1">
    <location>
        <begin position="687"/>
        <end position="696"/>
    </location>
</feature>
<accession>K3WFI5</accession>
<dbReference type="OMA" id="RRPMYSD"/>
<protein>
    <recommendedName>
        <fullName evidence="4">FAM21/CAPZIP domain-containing protein</fullName>
    </recommendedName>
</protein>
<dbReference type="VEuPathDB" id="FungiDB:PYU1_G003716"/>
<name>K3WFI5_GLOUD</name>
<dbReference type="PANTHER" id="PTHR23216:SF1">
    <property type="entry name" value="NUCLEOLAR AND COILED-BODY PHOSPHOPROTEIN 1"/>
    <property type="match status" value="1"/>
</dbReference>
<evidence type="ECO:0000313" key="3">
    <source>
        <dbReference type="Proteomes" id="UP000019132"/>
    </source>
</evidence>
<keyword evidence="3" id="KW-1185">Reference proteome</keyword>
<feature type="compositionally biased region" description="Acidic residues" evidence="1">
    <location>
        <begin position="252"/>
        <end position="265"/>
    </location>
</feature>
<dbReference type="EMBL" id="GL376638">
    <property type="status" value="NOT_ANNOTATED_CDS"/>
    <property type="molecule type" value="Genomic_DNA"/>
</dbReference>
<evidence type="ECO:0000256" key="1">
    <source>
        <dbReference type="SAM" id="MobiDB-lite"/>
    </source>
</evidence>
<feature type="compositionally biased region" description="Polar residues" evidence="1">
    <location>
        <begin position="466"/>
        <end position="481"/>
    </location>
</feature>
<feature type="compositionally biased region" description="Acidic residues" evidence="1">
    <location>
        <begin position="706"/>
        <end position="716"/>
    </location>
</feature>
<dbReference type="GO" id="GO:0005654">
    <property type="term" value="C:nucleoplasm"/>
    <property type="evidence" value="ECO:0007669"/>
    <property type="project" value="TreeGrafter"/>
</dbReference>
<proteinExistence type="predicted"/>
<feature type="region of interest" description="Disordered" evidence="1">
    <location>
        <begin position="20"/>
        <end position="52"/>
    </location>
</feature>
<feature type="compositionally biased region" description="Acidic residues" evidence="1">
    <location>
        <begin position="657"/>
        <end position="666"/>
    </location>
</feature>
<feature type="compositionally biased region" description="Low complexity" evidence="1">
    <location>
        <begin position="266"/>
        <end position="284"/>
    </location>
</feature>
<reference evidence="3" key="2">
    <citation type="submission" date="2010-04" db="EMBL/GenBank/DDBJ databases">
        <authorList>
            <person name="Buell R."/>
            <person name="Hamilton J."/>
            <person name="Hostetler J."/>
        </authorList>
    </citation>
    <scope>NUCLEOTIDE SEQUENCE [LARGE SCALE GENOMIC DNA]</scope>
    <source>
        <strain evidence="3">DAOM:BR144</strain>
    </source>
</reference>